<accession>A0ACC1SPJ3</accession>
<sequence>MAIAIRLAVAINATSREVAQWYETESLVIGADETEVVRQAAKALNIGRGKELDDIAADDEVMLSVMSALFDLWFGFIFWGVAFFRMRSADLKVGQRNSPVVDWMGILVNLLLIFTGFFFLSVGTYASVQGIIDAYDAGTVRGVFSCASNGI</sequence>
<protein>
    <submittedName>
        <fullName evidence="1">Uncharacterized protein</fullName>
    </submittedName>
</protein>
<organism evidence="1 2">
    <name type="scientific">Fusarium decemcellulare</name>
    <dbReference type="NCBI Taxonomy" id="57161"/>
    <lineage>
        <taxon>Eukaryota</taxon>
        <taxon>Fungi</taxon>
        <taxon>Dikarya</taxon>
        <taxon>Ascomycota</taxon>
        <taxon>Pezizomycotina</taxon>
        <taxon>Sordariomycetes</taxon>
        <taxon>Hypocreomycetidae</taxon>
        <taxon>Hypocreales</taxon>
        <taxon>Nectriaceae</taxon>
        <taxon>Fusarium</taxon>
        <taxon>Fusarium decemcellulare species complex</taxon>
    </lineage>
</organism>
<reference evidence="1" key="1">
    <citation type="submission" date="2022-08" db="EMBL/GenBank/DDBJ databases">
        <title>Genome Sequence of Fusarium decemcellulare.</title>
        <authorList>
            <person name="Buettner E."/>
        </authorList>
    </citation>
    <scope>NUCLEOTIDE SEQUENCE</scope>
    <source>
        <strain evidence="1">Babe19</strain>
    </source>
</reference>
<dbReference type="EMBL" id="JANRMS010000217">
    <property type="protein sequence ID" value="KAJ3543999.1"/>
    <property type="molecule type" value="Genomic_DNA"/>
</dbReference>
<evidence type="ECO:0000313" key="2">
    <source>
        <dbReference type="Proteomes" id="UP001148629"/>
    </source>
</evidence>
<dbReference type="Proteomes" id="UP001148629">
    <property type="component" value="Unassembled WGS sequence"/>
</dbReference>
<evidence type="ECO:0000313" key="1">
    <source>
        <dbReference type="EMBL" id="KAJ3543999.1"/>
    </source>
</evidence>
<keyword evidence="2" id="KW-1185">Reference proteome</keyword>
<proteinExistence type="predicted"/>
<gene>
    <name evidence="1" type="ORF">NM208_g3279</name>
</gene>
<name>A0ACC1SPJ3_9HYPO</name>
<comment type="caution">
    <text evidence="1">The sequence shown here is derived from an EMBL/GenBank/DDBJ whole genome shotgun (WGS) entry which is preliminary data.</text>
</comment>